<dbReference type="PANTHER" id="PTHR30409">
    <property type="entry name" value="CARBAMATE KINASE"/>
    <property type="match status" value="1"/>
</dbReference>
<reference evidence="6" key="1">
    <citation type="submission" date="2020-04" db="EMBL/GenBank/DDBJ databases">
        <authorList>
            <person name="Zhang T."/>
        </authorList>
    </citation>
    <scope>NUCLEOTIDE SEQUENCE</scope>
    <source>
        <strain evidence="6">HKST-UBA02</strain>
    </source>
</reference>
<organism evidence="6 7">
    <name type="scientific">Eiseniibacteriota bacterium</name>
    <dbReference type="NCBI Taxonomy" id="2212470"/>
    <lineage>
        <taxon>Bacteria</taxon>
        <taxon>Candidatus Eiseniibacteriota</taxon>
    </lineage>
</organism>
<dbReference type="NCBIfam" id="NF009007">
    <property type="entry name" value="PRK12352.1"/>
    <property type="match status" value="1"/>
</dbReference>
<dbReference type="GO" id="GO:0019546">
    <property type="term" value="P:L-arginine deiminase pathway"/>
    <property type="evidence" value="ECO:0007669"/>
    <property type="project" value="TreeGrafter"/>
</dbReference>
<dbReference type="FunFam" id="3.40.1160.10:FF:000007">
    <property type="entry name" value="Carbamate kinase"/>
    <property type="match status" value="1"/>
</dbReference>
<dbReference type="Pfam" id="PF00696">
    <property type="entry name" value="AA_kinase"/>
    <property type="match status" value="1"/>
</dbReference>
<dbReference type="PIRSF" id="PIRSF000723">
    <property type="entry name" value="Carbamate_kin"/>
    <property type="match status" value="1"/>
</dbReference>
<evidence type="ECO:0000256" key="3">
    <source>
        <dbReference type="ARBA" id="ARBA00022777"/>
    </source>
</evidence>
<evidence type="ECO:0000313" key="7">
    <source>
        <dbReference type="Proteomes" id="UP000739538"/>
    </source>
</evidence>
<dbReference type="InterPro" id="IPR001048">
    <property type="entry name" value="Asp/Glu/Uridylate_kinase"/>
</dbReference>
<dbReference type="PRINTS" id="PR01469">
    <property type="entry name" value="CARBMTKINASE"/>
</dbReference>
<dbReference type="CDD" id="cd04235">
    <property type="entry name" value="AAK_CK"/>
    <property type="match status" value="1"/>
</dbReference>
<dbReference type="PANTHER" id="PTHR30409:SF1">
    <property type="entry name" value="CARBAMATE KINASE-RELATED"/>
    <property type="match status" value="1"/>
</dbReference>
<keyword evidence="2 4" id="KW-0808">Transferase</keyword>
<dbReference type="InterPro" id="IPR003964">
    <property type="entry name" value="Carb_kinase"/>
</dbReference>
<proteinExistence type="inferred from homology"/>
<evidence type="ECO:0000256" key="4">
    <source>
        <dbReference type="PIRNR" id="PIRNR000723"/>
    </source>
</evidence>
<evidence type="ECO:0000256" key="2">
    <source>
        <dbReference type="ARBA" id="ARBA00022679"/>
    </source>
</evidence>
<dbReference type="GO" id="GO:0008804">
    <property type="term" value="F:carbamate kinase activity"/>
    <property type="evidence" value="ECO:0007669"/>
    <property type="project" value="InterPro"/>
</dbReference>
<comment type="caution">
    <text evidence="6">The sequence shown here is derived from an EMBL/GenBank/DDBJ whole genome shotgun (WGS) entry which is preliminary data.</text>
</comment>
<protein>
    <recommendedName>
        <fullName evidence="4">Carbamate kinase</fullName>
    </recommendedName>
</protein>
<evidence type="ECO:0000313" key="6">
    <source>
        <dbReference type="EMBL" id="MCA9756517.1"/>
    </source>
</evidence>
<gene>
    <name evidence="6" type="ORF">KDA27_12000</name>
</gene>
<dbReference type="EMBL" id="JAGQHS010000056">
    <property type="protein sequence ID" value="MCA9756517.1"/>
    <property type="molecule type" value="Genomic_DNA"/>
</dbReference>
<dbReference type="Proteomes" id="UP000739538">
    <property type="component" value="Unassembled WGS sequence"/>
</dbReference>
<comment type="similarity">
    <text evidence="1 4">Belongs to the carbamate kinase family.</text>
</comment>
<sequence length="316" mass="34112">MSPHRRRAVIALGGNSITRSGQEGTVEQDYRNLEESLECVIELVAAGYEIVVTHGNGPQIGNQMIRVELSKGEAPDLPLDVMGADIQGGLGYMIERVLRSKLRARGLQPRVCCLLMMVEVDPNDPSMKNPTKFVGPFYTEEQARKYESERGWKVKQDANRGWRRVVPSPDPIGIVERHELTMLLEAGSIVISGGGGGIPVARSTTGELKGVEAVVDKDLSSTIIALNVDAPELFILTGVDRVKLNYGTPEETAVAMMSVKEARRYLADGQFPAGSMGPKIDAACRFIEGGGGRALITDDAHLASAIRGDAGTWITI</sequence>
<evidence type="ECO:0000256" key="1">
    <source>
        <dbReference type="ARBA" id="ARBA00011066"/>
    </source>
</evidence>
<dbReference type="SUPFAM" id="SSF53633">
    <property type="entry name" value="Carbamate kinase-like"/>
    <property type="match status" value="1"/>
</dbReference>
<dbReference type="InterPro" id="IPR036393">
    <property type="entry name" value="AceGlu_kinase-like_sf"/>
</dbReference>
<reference evidence="6" key="2">
    <citation type="journal article" date="2021" name="Microbiome">
        <title>Successional dynamics and alternative stable states in a saline activated sludge microbial community over 9 years.</title>
        <authorList>
            <person name="Wang Y."/>
            <person name="Ye J."/>
            <person name="Ju F."/>
            <person name="Liu L."/>
            <person name="Boyd J.A."/>
            <person name="Deng Y."/>
            <person name="Parks D.H."/>
            <person name="Jiang X."/>
            <person name="Yin X."/>
            <person name="Woodcroft B.J."/>
            <person name="Tyson G.W."/>
            <person name="Hugenholtz P."/>
            <person name="Polz M.F."/>
            <person name="Zhang T."/>
        </authorList>
    </citation>
    <scope>NUCLEOTIDE SEQUENCE</scope>
    <source>
        <strain evidence="6">HKST-UBA02</strain>
    </source>
</reference>
<dbReference type="AlphaFoldDB" id="A0A956SDC8"/>
<accession>A0A956SDC8</accession>
<dbReference type="GO" id="GO:0005829">
    <property type="term" value="C:cytosol"/>
    <property type="evidence" value="ECO:0007669"/>
    <property type="project" value="TreeGrafter"/>
</dbReference>
<evidence type="ECO:0000259" key="5">
    <source>
        <dbReference type="Pfam" id="PF00696"/>
    </source>
</evidence>
<dbReference type="Gene3D" id="3.40.1160.10">
    <property type="entry name" value="Acetylglutamate kinase-like"/>
    <property type="match status" value="1"/>
</dbReference>
<feature type="domain" description="Aspartate/glutamate/uridylate kinase" evidence="5">
    <location>
        <begin position="7"/>
        <end position="298"/>
    </location>
</feature>
<name>A0A956SDC8_UNCEI</name>
<keyword evidence="3 4" id="KW-0418">Kinase</keyword>